<evidence type="ECO:0000313" key="1">
    <source>
        <dbReference type="EMBL" id="ACQ52322.1"/>
    </source>
</evidence>
<name>A0A3F2ZSH1_CLOB6</name>
<gene>
    <name evidence="1" type="ordered locus">CLJ_B2530</name>
</gene>
<reference evidence="2" key="2">
    <citation type="submission" date="2008-05" db="EMBL/GenBank/DDBJ databases">
        <title>Genome sequence of Clostridium botulinum Ba4 strain 657.</title>
        <authorList>
            <person name="Shrivastava S."/>
            <person name="Brown J.L."/>
            <person name="Bruce D."/>
            <person name="Detter C."/>
            <person name="Munk C."/>
            <person name="Smith L.A."/>
            <person name="Smith T.J."/>
            <person name="Sutton G."/>
            <person name="Brettin T.S."/>
        </authorList>
    </citation>
    <scope>NUCLEOTIDE SEQUENCE [LARGE SCALE GENOMIC DNA]</scope>
    <source>
        <strain evidence="2">657 / Type Ba4</strain>
    </source>
</reference>
<evidence type="ECO:0000313" key="2">
    <source>
        <dbReference type="Proteomes" id="UP000002333"/>
    </source>
</evidence>
<dbReference type="KEGG" id="cbi:CLJ_B2530"/>
<sequence>MGYEVAIMTYKKHSDLLKYIRRYTEYLNEGNFHLVDLFIKSKNGRICA</sequence>
<organism evidence="1 2">
    <name type="scientific">Clostridium botulinum (strain 657 / Type Ba4)</name>
    <dbReference type="NCBI Taxonomy" id="515621"/>
    <lineage>
        <taxon>Bacteria</taxon>
        <taxon>Bacillati</taxon>
        <taxon>Bacillota</taxon>
        <taxon>Clostridia</taxon>
        <taxon>Eubacteriales</taxon>
        <taxon>Clostridiaceae</taxon>
        <taxon>Clostridium</taxon>
    </lineage>
</organism>
<protein>
    <submittedName>
        <fullName evidence="1">Uncharacterized protein</fullName>
    </submittedName>
</protein>
<reference evidence="1 2" key="1">
    <citation type="journal article" date="2007" name="PLoS ONE">
        <title>Analysis of the neurotoxin complex genes in Clostridium botulinum A1-A4 and B1 strains: BoNT/A3, /Ba4 and /B1 clusters are located within plasmids.</title>
        <authorList>
            <person name="Smith T.J."/>
            <person name="Hill K.K."/>
            <person name="Foley B.T."/>
            <person name="Detter J.C."/>
            <person name="Munk A.C."/>
            <person name="Bruce D.C."/>
            <person name="Doggett N.A."/>
            <person name="Smith L.A."/>
            <person name="Marks J.D."/>
            <person name="Xie G."/>
            <person name="Brettin T.S."/>
        </authorList>
    </citation>
    <scope>NUCLEOTIDE SEQUENCE [LARGE SCALE GENOMIC DNA]</scope>
    <source>
        <strain evidence="2">657 / Type Ba4</strain>
    </source>
</reference>
<accession>A0A3F2ZSH1</accession>
<proteinExistence type="predicted"/>
<dbReference type="Proteomes" id="UP000002333">
    <property type="component" value="Chromosome"/>
</dbReference>
<dbReference type="AlphaFoldDB" id="A0A3F2ZSH1"/>
<dbReference type="EMBL" id="CP001083">
    <property type="protein sequence ID" value="ACQ52322.1"/>
    <property type="molecule type" value="Genomic_DNA"/>
</dbReference>